<reference evidence="7" key="1">
    <citation type="submission" date="2022-01" db="EMBL/GenBank/DDBJ databases">
        <title>PSI-footprinting approach for the identification of protein synthesis inhibitor producers.</title>
        <authorList>
            <person name="Handel F."/>
            <person name="Kulik A."/>
            <person name="Wex K.W."/>
            <person name="Berscheid A."/>
            <person name="Saur J.S."/>
            <person name="Winkler A."/>
            <person name="Wibberg D."/>
            <person name="Kalinowski J."/>
            <person name="Broetz-Oesterhelt H."/>
            <person name="Mast Y."/>
        </authorList>
    </citation>
    <scope>NUCLEOTIDE SEQUENCE</scope>
    <source>
        <strain evidence="7">KNN 49.3e</strain>
    </source>
</reference>
<dbReference type="RefSeq" id="WP_249465193.1">
    <property type="nucleotide sequence ID" value="NZ_CP091196.1"/>
</dbReference>
<keyword evidence="3" id="KW-0813">Transport</keyword>
<gene>
    <name evidence="7" type="ORF">L1857_12995</name>
</gene>
<evidence type="ECO:0000256" key="1">
    <source>
        <dbReference type="ARBA" id="ARBA00004196"/>
    </source>
</evidence>
<dbReference type="InterPro" id="IPR030678">
    <property type="entry name" value="Peptide/Ni-bd"/>
</dbReference>
<evidence type="ECO:0000256" key="3">
    <source>
        <dbReference type="ARBA" id="ARBA00022448"/>
    </source>
</evidence>
<dbReference type="Pfam" id="PF00496">
    <property type="entry name" value="SBP_bac_5"/>
    <property type="match status" value="1"/>
</dbReference>
<dbReference type="SUPFAM" id="SSF53850">
    <property type="entry name" value="Periplasmic binding protein-like II"/>
    <property type="match status" value="1"/>
</dbReference>
<dbReference type="Gene3D" id="3.90.76.10">
    <property type="entry name" value="Dipeptide-binding Protein, Domain 1"/>
    <property type="match status" value="1"/>
</dbReference>
<dbReference type="InterPro" id="IPR039424">
    <property type="entry name" value="SBP_5"/>
</dbReference>
<organism evidence="7 8">
    <name type="scientific">Amycolatopsis thermalba</name>
    <dbReference type="NCBI Taxonomy" id="944492"/>
    <lineage>
        <taxon>Bacteria</taxon>
        <taxon>Bacillati</taxon>
        <taxon>Actinomycetota</taxon>
        <taxon>Actinomycetes</taxon>
        <taxon>Pseudonocardiales</taxon>
        <taxon>Pseudonocardiaceae</taxon>
        <taxon>Amycolatopsis</taxon>
    </lineage>
</organism>
<dbReference type="PANTHER" id="PTHR30290:SF10">
    <property type="entry name" value="PERIPLASMIC OLIGOPEPTIDE-BINDING PROTEIN-RELATED"/>
    <property type="match status" value="1"/>
</dbReference>
<dbReference type="Gene3D" id="3.40.190.10">
    <property type="entry name" value="Periplasmic binding protein-like II"/>
    <property type="match status" value="1"/>
</dbReference>
<dbReference type="EMBL" id="CP091196">
    <property type="protein sequence ID" value="UQS23677.1"/>
    <property type="molecule type" value="Genomic_DNA"/>
</dbReference>
<feature type="signal peptide" evidence="5">
    <location>
        <begin position="1"/>
        <end position="24"/>
    </location>
</feature>
<dbReference type="InterPro" id="IPR000914">
    <property type="entry name" value="SBP_5_dom"/>
</dbReference>
<feature type="domain" description="Solute-binding protein family 5" evidence="6">
    <location>
        <begin position="99"/>
        <end position="466"/>
    </location>
</feature>
<keyword evidence="8" id="KW-1185">Reference proteome</keyword>
<dbReference type="CDD" id="cd00995">
    <property type="entry name" value="PBP2_NikA_DppA_OppA_like"/>
    <property type="match status" value="1"/>
</dbReference>
<comment type="similarity">
    <text evidence="2">Belongs to the bacterial solute-binding protein 5 family.</text>
</comment>
<feature type="chain" id="PRO_5045975137" evidence="5">
    <location>
        <begin position="25"/>
        <end position="549"/>
    </location>
</feature>
<evidence type="ECO:0000313" key="7">
    <source>
        <dbReference type="EMBL" id="UQS23677.1"/>
    </source>
</evidence>
<dbReference type="PROSITE" id="PS51257">
    <property type="entry name" value="PROKAR_LIPOPROTEIN"/>
    <property type="match status" value="1"/>
</dbReference>
<keyword evidence="4 5" id="KW-0732">Signal</keyword>
<dbReference type="Proteomes" id="UP000830158">
    <property type="component" value="Chromosome"/>
</dbReference>
<name>A0ABY4NUD4_9PSEU</name>
<evidence type="ECO:0000256" key="4">
    <source>
        <dbReference type="ARBA" id="ARBA00022729"/>
    </source>
</evidence>
<evidence type="ECO:0000313" key="8">
    <source>
        <dbReference type="Proteomes" id="UP000830158"/>
    </source>
</evidence>
<accession>A0ABY4NUD4</accession>
<proteinExistence type="inferred from homology"/>
<dbReference type="Gene3D" id="3.10.105.10">
    <property type="entry name" value="Dipeptide-binding Protein, Domain 3"/>
    <property type="match status" value="1"/>
</dbReference>
<dbReference type="PIRSF" id="PIRSF002741">
    <property type="entry name" value="MppA"/>
    <property type="match status" value="1"/>
</dbReference>
<evidence type="ECO:0000256" key="2">
    <source>
        <dbReference type="ARBA" id="ARBA00005695"/>
    </source>
</evidence>
<evidence type="ECO:0000256" key="5">
    <source>
        <dbReference type="SAM" id="SignalP"/>
    </source>
</evidence>
<sequence>MTRKHLSRRRIRRAAVLVSAGALAVTTGCGGGGTSGSVTPADLVVSTPPAAGEIDKVSWALPMGEPATVDPVKAGDYSPNTVVSNLCEPLMRLTPDFSVEPGLAESVTRPDPTTLVFTIRPGVKFWNGNPLTAADVVHSLRRNLDPGNRPAHADVFKHVADIVQSGPMQVTVTFTRPDEQFLDSMAGSVSAVSEKSFVERAGDGYGTPSVGVMCTGPFRFGRWVPGERVVVTRNDEYWGTKAKAKEFDFVFFTDDSTLTTALVAGQIDGTYEAPIGSLDTLRGSPGGKLYFGPSTQSLSIGPATTTGPAADPRVREALDLAIDKTSLIGNVLHGAGAPLKTFTPPLSWAGDPAKPVFDAGYAALPDTSKPDLARAQALIREAAPAAEPLTLAIPSGDQTGLQTATIVQAAAKQIGLTLDIRQMQPTEFSELFYDPAKRQTVDLVIAQGYIEVPGVYYYSPGFVLPGGVFNWTGWRDAEVERLMTEGQQAADPQVAAEKFVAAQKVFAPARLQISLAQLHERLYMSNTITGAPASFAYIGSAWAAAVGKA</sequence>
<evidence type="ECO:0000259" key="6">
    <source>
        <dbReference type="Pfam" id="PF00496"/>
    </source>
</evidence>
<protein>
    <submittedName>
        <fullName evidence="7">ABC transporter substrate-binding protein</fullName>
    </submittedName>
</protein>
<comment type="subcellular location">
    <subcellularLocation>
        <location evidence="1">Cell envelope</location>
    </subcellularLocation>
</comment>
<dbReference type="PANTHER" id="PTHR30290">
    <property type="entry name" value="PERIPLASMIC BINDING COMPONENT OF ABC TRANSPORTER"/>
    <property type="match status" value="1"/>
</dbReference>